<evidence type="ECO:0000256" key="2">
    <source>
        <dbReference type="ARBA" id="ARBA00023295"/>
    </source>
</evidence>
<dbReference type="RefSeq" id="WP_100496510.1">
    <property type="nucleotide sequence ID" value="NZ_PGLQ01000003.1"/>
</dbReference>
<dbReference type="InterPro" id="IPR017853">
    <property type="entry name" value="GH"/>
</dbReference>
<dbReference type="PANTHER" id="PTHR43053">
    <property type="entry name" value="GLYCOSIDASE FAMILY 31"/>
    <property type="match status" value="1"/>
</dbReference>
<dbReference type="InterPro" id="IPR002252">
    <property type="entry name" value="Glyco_hydro_36"/>
</dbReference>
<dbReference type="InterPro" id="IPR050985">
    <property type="entry name" value="Alpha-glycosidase_related"/>
</dbReference>
<name>A0A2M9HQ92_9BIFI</name>
<organism evidence="3 4">
    <name type="scientific">Bifidobacterium scaligerum</name>
    <dbReference type="NCBI Taxonomy" id="2052656"/>
    <lineage>
        <taxon>Bacteria</taxon>
        <taxon>Bacillati</taxon>
        <taxon>Actinomycetota</taxon>
        <taxon>Actinomycetes</taxon>
        <taxon>Bifidobacteriales</taxon>
        <taxon>Bifidobacteriaceae</taxon>
        <taxon>Bifidobacterium</taxon>
    </lineage>
</organism>
<dbReference type="Gene3D" id="2.70.98.60">
    <property type="entry name" value="alpha-galactosidase from lactobacil brevis"/>
    <property type="match status" value="1"/>
</dbReference>
<keyword evidence="2" id="KW-0326">Glycosidase</keyword>
<protein>
    <submittedName>
        <fullName evidence="3">Alpha-galactosidase</fullName>
    </submittedName>
</protein>
<dbReference type="AlphaFoldDB" id="A0A2M9HQ92"/>
<dbReference type="CDD" id="cd14791">
    <property type="entry name" value="GH36"/>
    <property type="match status" value="1"/>
</dbReference>
<evidence type="ECO:0000313" key="3">
    <source>
        <dbReference type="EMBL" id="PJM78972.1"/>
    </source>
</evidence>
<evidence type="ECO:0000256" key="1">
    <source>
        <dbReference type="ARBA" id="ARBA00022801"/>
    </source>
</evidence>
<accession>A0A2M9HQ92</accession>
<keyword evidence="4" id="KW-1185">Reference proteome</keyword>
<dbReference type="Proteomes" id="UP000228755">
    <property type="component" value="Unassembled WGS sequence"/>
</dbReference>
<sequence length="713" mass="78159">MGTFTWGNDALALTFETPDDGPAAVAGLRTTDLDVCFDHRMPLTEILATGTGHWLANDRLVHTDIGRSLRYVSHQESVNGSVHRLDVTLAEAALGLTVTVHYELPQGVPMFRTWVTVANTGDPADAASPVLGADDTIVLESVTSLVSAFGAPSGKSADCDAWRLLECENEWLGEGRWHATPTSDLFPRLAQQMTGHNPRGAHSVVNTGTWSTGRHTPLALLESKTLGLAWLFQIEHNAAWRWEVGRDSEDGYLALAGPTNVDHDWVKRLAPGESFDTVPASATIAPDFDGAIANVTAYRRAMRLAKADNARPRVIFNDYMNTINGDPTTDKLLPLVKGAAESGAEIFCIDAGWYDDTGDWWPSVGEWMPSKKRFPGGITEVIDAIRGAGMIAGLWLEPEVIGVKSPMAKSLPETAFFHRYGRRVVEQERYLLDLRDPAARKHLDDTVDRLVNDYGVGYFKFDYNVSPDTGTDLNADSAGDGLLGHNRAYSAWVEGLHQRHPELIIENCSSGGMRMDFAQTSRFQVQSTSDQQDFRLYPAIAAAAPMLMTPEQAGNWAYPNANDNPEEFVFNLNTTFLGRFFLSGYINRMSAEQRELIVRAVEAYKRHVQPVIGSSVPFWPLGLPGWNDTVLALGLKAGDRSFVTVWSRDGEGGDVTLALPQLRGKSVETETLLPVGDGFVEWPVSWNADDGTATVSVPNGGGYISRTFEFREA</sequence>
<comment type="caution">
    <text evidence="3">The sequence shown here is derived from an EMBL/GenBank/DDBJ whole genome shotgun (WGS) entry which is preliminary data.</text>
</comment>
<dbReference type="OrthoDB" id="9758822at2"/>
<evidence type="ECO:0000313" key="4">
    <source>
        <dbReference type="Proteomes" id="UP000228755"/>
    </source>
</evidence>
<dbReference type="InterPro" id="IPR038417">
    <property type="entry name" value="Alpga-gal_N_sf"/>
</dbReference>
<proteinExistence type="predicted"/>
<dbReference type="GO" id="GO:0004557">
    <property type="term" value="F:alpha-galactosidase activity"/>
    <property type="evidence" value="ECO:0007669"/>
    <property type="project" value="InterPro"/>
</dbReference>
<dbReference type="SUPFAM" id="SSF51445">
    <property type="entry name" value="(Trans)glycosidases"/>
    <property type="match status" value="1"/>
</dbReference>
<dbReference type="Gene3D" id="3.20.20.70">
    <property type="entry name" value="Aldolase class I"/>
    <property type="match status" value="1"/>
</dbReference>
<reference evidence="3 4" key="1">
    <citation type="submission" date="2017-11" db="EMBL/GenBank/DDBJ databases">
        <title>Draft genome sequences of strains TRE 1, TRE D, TRE H and TRI 7, isolated from tamarins, belonging to four potential novel Bifidobacterium species.</title>
        <authorList>
            <person name="Mattarelli P."/>
            <person name="Modesto M."/>
            <person name="Bonetti A."/>
            <person name="Puglisi E."/>
            <person name="Morelli L."/>
        </authorList>
    </citation>
    <scope>NUCLEOTIDE SEQUENCE [LARGE SCALE GENOMIC DNA]</scope>
    <source>
        <strain evidence="4">TRED</strain>
    </source>
</reference>
<keyword evidence="1" id="KW-0378">Hydrolase</keyword>
<dbReference type="GO" id="GO:0016052">
    <property type="term" value="P:carbohydrate catabolic process"/>
    <property type="evidence" value="ECO:0007669"/>
    <property type="project" value="InterPro"/>
</dbReference>
<dbReference type="Pfam" id="PF02065">
    <property type="entry name" value="Melibiase"/>
    <property type="match status" value="1"/>
</dbReference>
<gene>
    <name evidence="3" type="ORF">CUU80_06390</name>
</gene>
<dbReference type="InterPro" id="IPR013785">
    <property type="entry name" value="Aldolase_TIM"/>
</dbReference>
<dbReference type="EMBL" id="PGLQ01000003">
    <property type="protein sequence ID" value="PJM78972.1"/>
    <property type="molecule type" value="Genomic_DNA"/>
</dbReference>
<dbReference type="PANTHER" id="PTHR43053:SF3">
    <property type="entry name" value="ALPHA-GALACTOSIDASE C-RELATED"/>
    <property type="match status" value="1"/>
</dbReference>